<accession>A0A4S4KH63</accession>
<dbReference type="InterPro" id="IPR036291">
    <property type="entry name" value="NAD(P)-bd_dom_sf"/>
</dbReference>
<name>A0A4S4KH63_9APHY</name>
<organism evidence="2 3">
    <name type="scientific">Hermanssonia centrifuga</name>
    <dbReference type="NCBI Taxonomy" id="98765"/>
    <lineage>
        <taxon>Eukaryota</taxon>
        <taxon>Fungi</taxon>
        <taxon>Dikarya</taxon>
        <taxon>Basidiomycota</taxon>
        <taxon>Agaricomycotina</taxon>
        <taxon>Agaricomycetes</taxon>
        <taxon>Polyporales</taxon>
        <taxon>Meruliaceae</taxon>
        <taxon>Hermanssonia</taxon>
    </lineage>
</organism>
<protein>
    <submittedName>
        <fullName evidence="2">Uncharacterized protein</fullName>
    </submittedName>
</protein>
<sequence>MKYDTFKDGPARIKLGIDQHYCQSKFANVLLSLHLAKTCHQDNIVSIVVDPGNIKSDLNRHTTSFLFKILQWILLFPAEYGPLTQLYAGTSPEAMEYNGKYLRPWARLGEPNSATKDVEEQEKLWAYCEEQVTPWL</sequence>
<gene>
    <name evidence="2" type="ORF">EW026_g4430</name>
</gene>
<dbReference type="Proteomes" id="UP000309038">
    <property type="component" value="Unassembled WGS sequence"/>
</dbReference>
<dbReference type="SUPFAM" id="SSF51735">
    <property type="entry name" value="NAD(P)-binding Rossmann-fold domains"/>
    <property type="match status" value="1"/>
</dbReference>
<keyword evidence="3" id="KW-1185">Reference proteome</keyword>
<dbReference type="AlphaFoldDB" id="A0A4S4KH63"/>
<evidence type="ECO:0000313" key="2">
    <source>
        <dbReference type="EMBL" id="THG97601.1"/>
    </source>
</evidence>
<evidence type="ECO:0000313" key="3">
    <source>
        <dbReference type="Proteomes" id="UP000309038"/>
    </source>
</evidence>
<proteinExistence type="predicted"/>
<dbReference type="Gene3D" id="3.40.50.720">
    <property type="entry name" value="NAD(P)-binding Rossmann-like Domain"/>
    <property type="match status" value="1"/>
</dbReference>
<dbReference type="PANTHER" id="PTHR43157">
    <property type="entry name" value="PHOSPHATIDYLINOSITOL-GLYCAN BIOSYNTHESIS CLASS F PROTEIN-RELATED"/>
    <property type="match status" value="1"/>
</dbReference>
<keyword evidence="1" id="KW-0560">Oxidoreductase</keyword>
<dbReference type="PANTHER" id="PTHR43157:SF31">
    <property type="entry name" value="PHOSPHATIDYLINOSITOL-GLYCAN BIOSYNTHESIS CLASS F PROTEIN"/>
    <property type="match status" value="1"/>
</dbReference>
<dbReference type="GO" id="GO:0016491">
    <property type="term" value="F:oxidoreductase activity"/>
    <property type="evidence" value="ECO:0007669"/>
    <property type="project" value="UniProtKB-KW"/>
</dbReference>
<comment type="caution">
    <text evidence="2">The sequence shown here is derived from an EMBL/GenBank/DDBJ whole genome shotgun (WGS) entry which is preliminary data.</text>
</comment>
<evidence type="ECO:0000256" key="1">
    <source>
        <dbReference type="ARBA" id="ARBA00023002"/>
    </source>
</evidence>
<reference evidence="2 3" key="1">
    <citation type="submission" date="2019-02" db="EMBL/GenBank/DDBJ databases">
        <title>Genome sequencing of the rare red list fungi Phlebia centrifuga.</title>
        <authorList>
            <person name="Buettner E."/>
            <person name="Kellner H."/>
        </authorList>
    </citation>
    <scope>NUCLEOTIDE SEQUENCE [LARGE SCALE GENOMIC DNA]</scope>
    <source>
        <strain evidence="2 3">DSM 108282</strain>
    </source>
</reference>
<dbReference type="EMBL" id="SGPJ01000159">
    <property type="protein sequence ID" value="THG97601.1"/>
    <property type="molecule type" value="Genomic_DNA"/>
</dbReference>